<dbReference type="GO" id="GO:0044550">
    <property type="term" value="P:secondary metabolite biosynthetic process"/>
    <property type="evidence" value="ECO:0007669"/>
    <property type="project" value="TreeGrafter"/>
</dbReference>
<keyword evidence="4" id="KW-1185">Reference proteome</keyword>
<evidence type="ECO:0000313" key="3">
    <source>
        <dbReference type="EMBL" id="RCV86250.1"/>
    </source>
</evidence>
<dbReference type="Pfam" id="PF00501">
    <property type="entry name" value="AMP-binding"/>
    <property type="match status" value="1"/>
</dbReference>
<comment type="caution">
    <text evidence="3">The sequence shown here is derived from an EMBL/GenBank/DDBJ whole genome shotgun (WGS) entry which is preliminary data.</text>
</comment>
<organism evidence="3 4">
    <name type="scientific">Vreelandella rituensis</name>
    <dbReference type="NCBI Taxonomy" id="2282306"/>
    <lineage>
        <taxon>Bacteria</taxon>
        <taxon>Pseudomonadati</taxon>
        <taxon>Pseudomonadota</taxon>
        <taxon>Gammaproteobacteria</taxon>
        <taxon>Oceanospirillales</taxon>
        <taxon>Halomonadaceae</taxon>
        <taxon>Vreelandella</taxon>
    </lineage>
</organism>
<proteinExistence type="predicted"/>
<evidence type="ECO:0000256" key="1">
    <source>
        <dbReference type="ARBA" id="ARBA00022598"/>
    </source>
</evidence>
<reference evidence="3 4" key="1">
    <citation type="submission" date="2018-07" db="EMBL/GenBank/DDBJ databases">
        <title>Halomonas rutogse sp. nov., isolated from Lake TangqianCo on Tibetan Plateau.</title>
        <authorList>
            <person name="Lu H."/>
            <person name="Xing P."/>
            <person name="Wu Q."/>
        </authorList>
    </citation>
    <scope>NUCLEOTIDE SEQUENCE [LARGE SCALE GENOMIC DNA]</scope>
    <source>
        <strain evidence="3 4">TQ8S</strain>
    </source>
</reference>
<feature type="domain" description="AMP-dependent synthetase/ligase" evidence="2">
    <location>
        <begin position="88"/>
        <end position="235"/>
    </location>
</feature>
<keyword evidence="1" id="KW-0436">Ligase</keyword>
<dbReference type="InterPro" id="IPR042099">
    <property type="entry name" value="ANL_N_sf"/>
</dbReference>
<dbReference type="PANTHER" id="PTHR43352">
    <property type="entry name" value="ACETYL-COA SYNTHETASE"/>
    <property type="match status" value="1"/>
</dbReference>
<dbReference type="EMBL" id="QPIJ01000069">
    <property type="protein sequence ID" value="RCV86250.1"/>
    <property type="molecule type" value="Genomic_DNA"/>
</dbReference>
<dbReference type="AlphaFoldDB" id="A0A368TP00"/>
<dbReference type="Gene3D" id="3.40.50.12780">
    <property type="entry name" value="N-terminal domain of ligase-like"/>
    <property type="match status" value="1"/>
</dbReference>
<dbReference type="InterPro" id="IPR000873">
    <property type="entry name" value="AMP-dep_synth/lig_dom"/>
</dbReference>
<evidence type="ECO:0000259" key="2">
    <source>
        <dbReference type="Pfam" id="PF00501"/>
    </source>
</evidence>
<name>A0A368TP00_9GAMM</name>
<gene>
    <name evidence="3" type="ORF">DU506_18810</name>
</gene>
<sequence length="378" mass="41246">MSTWLTPSLISQLLRSLLQSELSTYRGVPLSFLPDAPAIDSLERLYLASSVAEFFCLHETGIEDRLLMEESVEAWSQLVAQAVAHTSGLVFRTSGSTGEPKACHHRWADIEAEAWALHQRLSERMTPERVVAWLPLHHLYGFMLGMAYPANNGLEVTVADKALPPLREGDVVVTVPPRWAYLAKARSDWPKGVVGVSSTAPLPGAVAETLSHHGIAAVMEIYGSSETGGVATRFSPAEPFTLLSHWHRETSETLVAAHEDNRSVALPDQVTWRSKSRFTLAGRHDDIVSIGGVNVSTTAVAQQLEALSDVSQCAVRPVQAGDGQTRLKAFVVPVDASRDDIATRIDATLKDWPSAQRPISITYGEALPRNTMGKLTNW</sequence>
<dbReference type="GO" id="GO:0016878">
    <property type="term" value="F:acid-thiol ligase activity"/>
    <property type="evidence" value="ECO:0007669"/>
    <property type="project" value="TreeGrafter"/>
</dbReference>
<dbReference type="InterPro" id="IPR045851">
    <property type="entry name" value="AMP-bd_C_sf"/>
</dbReference>
<dbReference type="RefSeq" id="WP_114488407.1">
    <property type="nucleotide sequence ID" value="NZ_CBCSHM010000075.1"/>
</dbReference>
<protein>
    <submittedName>
        <fullName evidence="3">Acyl-CoA synthetase</fullName>
    </submittedName>
</protein>
<dbReference type="Proteomes" id="UP000253204">
    <property type="component" value="Unassembled WGS sequence"/>
</dbReference>
<evidence type="ECO:0000313" key="4">
    <source>
        <dbReference type="Proteomes" id="UP000253204"/>
    </source>
</evidence>
<dbReference type="Gene3D" id="3.30.300.30">
    <property type="match status" value="1"/>
</dbReference>
<dbReference type="PANTHER" id="PTHR43352:SF1">
    <property type="entry name" value="ANTHRANILATE--COA LIGASE"/>
    <property type="match status" value="1"/>
</dbReference>
<dbReference type="OrthoDB" id="9787658at2"/>
<accession>A0A368TP00</accession>
<dbReference type="SUPFAM" id="SSF56801">
    <property type="entry name" value="Acetyl-CoA synthetase-like"/>
    <property type="match status" value="1"/>
</dbReference>